<evidence type="ECO:0000313" key="3">
    <source>
        <dbReference type="Proteomes" id="UP001642464"/>
    </source>
</evidence>
<reference evidence="2 3" key="1">
    <citation type="submission" date="2024-02" db="EMBL/GenBank/DDBJ databases">
        <authorList>
            <person name="Chen Y."/>
            <person name="Shah S."/>
            <person name="Dougan E. K."/>
            <person name="Thang M."/>
            <person name="Chan C."/>
        </authorList>
    </citation>
    <scope>NUCLEOTIDE SEQUENCE [LARGE SCALE GENOMIC DNA]</scope>
</reference>
<feature type="region of interest" description="Disordered" evidence="1">
    <location>
        <begin position="285"/>
        <end position="309"/>
    </location>
</feature>
<evidence type="ECO:0000256" key="1">
    <source>
        <dbReference type="SAM" id="MobiDB-lite"/>
    </source>
</evidence>
<evidence type="ECO:0000313" key="2">
    <source>
        <dbReference type="EMBL" id="CAK9030436.1"/>
    </source>
</evidence>
<sequence>MELDLNEDLVELEPLHFEECDFSFCGDLEAGRFDLEGPPNSESAAGQVLLDDDACHNGSGAQSEAGKIEEAGFDPDLETNSASVSMNDWNLTVNHSFERYRALDPSLKLPWEMPGMQGLFTDGSNLSLPQVHGVAFEHVLQSNSREGNTVVTGEIVGCEDAAYLKAVSDLQDLDYFENKRQQTELALSRWMDILSIDWETSGVGLQLLEDWRVDPSGDGAMATLRERLPCTQDRVAEAIEQANAEEDLLSVKQEVDDLSNVAASASDLTLFPASLVPLGLIEIENSSGSESSTSSTEGSDDEPLNKEPVFVEHALDAAIERARKTRQEG</sequence>
<name>A0ABP0KU78_9DINO</name>
<dbReference type="Proteomes" id="UP001642464">
    <property type="component" value="Unassembled WGS sequence"/>
</dbReference>
<keyword evidence="3" id="KW-1185">Reference proteome</keyword>
<dbReference type="EMBL" id="CAXAMM010013102">
    <property type="protein sequence ID" value="CAK9030436.1"/>
    <property type="molecule type" value="Genomic_DNA"/>
</dbReference>
<organism evidence="2 3">
    <name type="scientific">Durusdinium trenchii</name>
    <dbReference type="NCBI Taxonomy" id="1381693"/>
    <lineage>
        <taxon>Eukaryota</taxon>
        <taxon>Sar</taxon>
        <taxon>Alveolata</taxon>
        <taxon>Dinophyceae</taxon>
        <taxon>Suessiales</taxon>
        <taxon>Symbiodiniaceae</taxon>
        <taxon>Durusdinium</taxon>
    </lineage>
</organism>
<protein>
    <submittedName>
        <fullName evidence="2">Uncharacterized protein</fullName>
    </submittedName>
</protein>
<feature type="compositionally biased region" description="Low complexity" evidence="1">
    <location>
        <begin position="286"/>
        <end position="297"/>
    </location>
</feature>
<feature type="region of interest" description="Disordered" evidence="1">
    <location>
        <begin position="54"/>
        <end position="76"/>
    </location>
</feature>
<gene>
    <name evidence="2" type="ORF">SCF082_LOCUS19210</name>
</gene>
<accession>A0ABP0KU78</accession>
<proteinExistence type="predicted"/>
<comment type="caution">
    <text evidence="2">The sequence shown here is derived from an EMBL/GenBank/DDBJ whole genome shotgun (WGS) entry which is preliminary data.</text>
</comment>